<dbReference type="InterPro" id="IPR048958">
    <property type="entry name" value="Polysacc_lyase_14"/>
</dbReference>
<dbReference type="PANTHER" id="PTHR40124:SF1">
    <property type="entry name" value="DISAGGREGATASE RELATED REPEAT PROTEIN"/>
    <property type="match status" value="1"/>
</dbReference>
<dbReference type="Proteomes" id="UP000193498">
    <property type="component" value="Unassembled WGS sequence"/>
</dbReference>
<evidence type="ECO:0000313" key="4">
    <source>
        <dbReference type="Proteomes" id="UP000193498"/>
    </source>
</evidence>
<gene>
    <name evidence="3" type="ORF">K493DRAFT_320547</name>
</gene>
<dbReference type="Gene3D" id="2.60.120.200">
    <property type="match status" value="1"/>
</dbReference>
<dbReference type="InParanoid" id="A0A1Y1X884"/>
<dbReference type="Pfam" id="PF21294">
    <property type="entry name" value="Polysacc_lyase_14"/>
    <property type="match status" value="1"/>
</dbReference>
<feature type="chain" id="PRO_5012892204" description="Polysaccharide lyase 14 domain-containing protein" evidence="1">
    <location>
        <begin position="23"/>
        <end position="283"/>
    </location>
</feature>
<dbReference type="OrthoDB" id="10069995at2759"/>
<name>A0A1Y1X884_9FUNG</name>
<organism evidence="3 4">
    <name type="scientific">Basidiobolus meristosporus CBS 931.73</name>
    <dbReference type="NCBI Taxonomy" id="1314790"/>
    <lineage>
        <taxon>Eukaryota</taxon>
        <taxon>Fungi</taxon>
        <taxon>Fungi incertae sedis</taxon>
        <taxon>Zoopagomycota</taxon>
        <taxon>Entomophthoromycotina</taxon>
        <taxon>Basidiobolomycetes</taxon>
        <taxon>Basidiobolales</taxon>
        <taxon>Basidiobolaceae</taxon>
        <taxon>Basidiobolus</taxon>
    </lineage>
</organism>
<accession>A0A1Y1X884</accession>
<keyword evidence="4" id="KW-1185">Reference proteome</keyword>
<comment type="caution">
    <text evidence="3">The sequence shown here is derived from an EMBL/GenBank/DDBJ whole genome shotgun (WGS) entry which is preliminary data.</text>
</comment>
<sequence length="283" mass="32518">MVLRTVCIGLALLLQALYSVECLSPWQEEMPSQHHRSWSNYGATNLTSFNISKVTFGRHNYRFVNDPDGNDGEVLRVFYPKGSRTPTSPGKQGGFGFYAEPLALNQEATLQYKVYFPKDFDFVKGGKLPGFYGGGSECPNGKNNRQCMTTRYMWRTHGYGEVYAYLPYDQNPEYCHIPPHSICNHRYGDSLGRGSFQFARGKWNTIRQSLRMNDVGKQNGLIQVWFNGKLVINYDKAVLRRSDDERIIGLVFHTFFGGSTPAYRTPKSQYSYFKDFEIYNYIP</sequence>
<evidence type="ECO:0000313" key="3">
    <source>
        <dbReference type="EMBL" id="ORX81950.1"/>
    </source>
</evidence>
<protein>
    <recommendedName>
        <fullName evidence="2">Polysaccharide lyase 14 domain-containing protein</fullName>
    </recommendedName>
</protein>
<reference evidence="3 4" key="1">
    <citation type="submission" date="2016-07" db="EMBL/GenBank/DDBJ databases">
        <title>Pervasive Adenine N6-methylation of Active Genes in Fungi.</title>
        <authorList>
            <consortium name="DOE Joint Genome Institute"/>
            <person name="Mondo S.J."/>
            <person name="Dannebaum R.O."/>
            <person name="Kuo R.C."/>
            <person name="Labutti K."/>
            <person name="Haridas S."/>
            <person name="Kuo A."/>
            <person name="Salamov A."/>
            <person name="Ahrendt S.R."/>
            <person name="Lipzen A."/>
            <person name="Sullivan W."/>
            <person name="Andreopoulos W.B."/>
            <person name="Clum A."/>
            <person name="Lindquist E."/>
            <person name="Daum C."/>
            <person name="Ramamoorthy G.K."/>
            <person name="Gryganskyi A."/>
            <person name="Culley D."/>
            <person name="Magnuson J.K."/>
            <person name="James T.Y."/>
            <person name="O'Malley M.A."/>
            <person name="Stajich J.E."/>
            <person name="Spatafora J.W."/>
            <person name="Visel A."/>
            <person name="Grigoriev I.V."/>
        </authorList>
    </citation>
    <scope>NUCLEOTIDE SEQUENCE [LARGE SCALE GENOMIC DNA]</scope>
    <source>
        <strain evidence="3 4">CBS 931.73</strain>
    </source>
</reference>
<feature type="domain" description="Polysaccharide lyase 14" evidence="2">
    <location>
        <begin position="71"/>
        <end position="276"/>
    </location>
</feature>
<dbReference type="AlphaFoldDB" id="A0A1Y1X884"/>
<dbReference type="EMBL" id="MCFE01000685">
    <property type="protein sequence ID" value="ORX81950.1"/>
    <property type="molecule type" value="Genomic_DNA"/>
</dbReference>
<keyword evidence="1" id="KW-0732">Signal</keyword>
<evidence type="ECO:0000256" key="1">
    <source>
        <dbReference type="SAM" id="SignalP"/>
    </source>
</evidence>
<evidence type="ECO:0000259" key="2">
    <source>
        <dbReference type="Pfam" id="PF21294"/>
    </source>
</evidence>
<proteinExistence type="predicted"/>
<dbReference type="PANTHER" id="PTHR40124">
    <property type="match status" value="1"/>
</dbReference>
<feature type="signal peptide" evidence="1">
    <location>
        <begin position="1"/>
        <end position="22"/>
    </location>
</feature>